<evidence type="ECO:0000256" key="2">
    <source>
        <dbReference type="RuleBase" id="RU004508"/>
    </source>
</evidence>
<dbReference type="OrthoDB" id="357425at2"/>
<dbReference type="PANTHER" id="PTHR30244">
    <property type="entry name" value="TRANSAMINASE"/>
    <property type="match status" value="1"/>
</dbReference>
<evidence type="ECO:0000313" key="4">
    <source>
        <dbReference type="Proteomes" id="UP000192343"/>
    </source>
</evidence>
<dbReference type="EMBL" id="MWQY01000014">
    <property type="protein sequence ID" value="ORC34307.1"/>
    <property type="molecule type" value="Genomic_DNA"/>
</dbReference>
<sequence>MSIPVYKPTLKRRDMDAVLTCMVSDEIGPGSLAEQFSKELSRYLDKKLGLALRSPTEALGLALRSLDLPQGASVAVSALSPLYYLDALENLGLQPLFIDVDESSACISPEGVRRTVEQNPAAWIIHSPFGIRPDTEILREQGTPLIEDLTSVVAAPEEDEQGAAAFTMIRTEYMDPITTGGGAVILPGSMKYRRLLKPLEDELPTETRMPDINAALGLAQMQNIESMHQQRSEIYEVLSQALMKSKHHGFSPDSEKSVVPTAFPVVIDTGMNEVRQYALRNGVQTENAFASTPYARLQSEEIDCPVAASLALRTILFPLYPSMGRKNTELLVRILSTLP</sequence>
<dbReference type="Pfam" id="PF01041">
    <property type="entry name" value="DegT_DnrJ_EryC1"/>
    <property type="match status" value="1"/>
</dbReference>
<dbReference type="InterPro" id="IPR015422">
    <property type="entry name" value="PyrdxlP-dep_Trfase_small"/>
</dbReference>
<name>A0A1Y1RW56_9SPIO</name>
<keyword evidence="2" id="KW-0663">Pyridoxal phosphate</keyword>
<dbReference type="PANTHER" id="PTHR30244:SF34">
    <property type="entry name" value="DTDP-4-AMINO-4,6-DIDEOXYGALACTOSE TRANSAMINASE"/>
    <property type="match status" value="1"/>
</dbReference>
<protein>
    <recommendedName>
        <fullName evidence="5">DegT/DnrJ/EryC1/StrS aminotransferase</fullName>
    </recommendedName>
</protein>
<dbReference type="Gene3D" id="3.90.1150.10">
    <property type="entry name" value="Aspartate Aminotransferase, domain 1"/>
    <property type="match status" value="1"/>
</dbReference>
<dbReference type="InterPro" id="IPR015424">
    <property type="entry name" value="PyrdxlP-dep_Trfase"/>
</dbReference>
<comment type="caution">
    <text evidence="3">The sequence shown here is derived from an EMBL/GenBank/DDBJ whole genome shotgun (WGS) entry which is preliminary data.</text>
</comment>
<dbReference type="AlphaFoldDB" id="A0A1Y1RW56"/>
<evidence type="ECO:0000256" key="1">
    <source>
        <dbReference type="ARBA" id="ARBA00037999"/>
    </source>
</evidence>
<evidence type="ECO:0008006" key="5">
    <source>
        <dbReference type="Google" id="ProtNLM"/>
    </source>
</evidence>
<reference evidence="3 4" key="1">
    <citation type="submission" date="2017-03" db="EMBL/GenBank/DDBJ databases">
        <title>Draft Genome sequence of Marispirochaeta sp. strain JC444.</title>
        <authorList>
            <person name="Shivani Y."/>
            <person name="Subhash Y."/>
            <person name="Sasikala C."/>
            <person name="Ramana C."/>
        </authorList>
    </citation>
    <scope>NUCLEOTIDE SEQUENCE [LARGE SCALE GENOMIC DNA]</scope>
    <source>
        <strain evidence="3 4">JC444</strain>
    </source>
</reference>
<dbReference type="InterPro" id="IPR015421">
    <property type="entry name" value="PyrdxlP-dep_Trfase_major"/>
</dbReference>
<dbReference type="STRING" id="1963862.B4O97_13420"/>
<accession>A0A1Y1RW56</accession>
<dbReference type="InterPro" id="IPR000653">
    <property type="entry name" value="DegT/StrS_aminotransferase"/>
</dbReference>
<dbReference type="Proteomes" id="UP000192343">
    <property type="component" value="Unassembled WGS sequence"/>
</dbReference>
<comment type="similarity">
    <text evidence="1 2">Belongs to the DegT/DnrJ/EryC1 family.</text>
</comment>
<dbReference type="SUPFAM" id="SSF53383">
    <property type="entry name" value="PLP-dependent transferases"/>
    <property type="match status" value="1"/>
</dbReference>
<dbReference type="Gene3D" id="3.40.640.10">
    <property type="entry name" value="Type I PLP-dependent aspartate aminotransferase-like (Major domain)"/>
    <property type="match status" value="1"/>
</dbReference>
<dbReference type="RefSeq" id="WP_083051559.1">
    <property type="nucleotide sequence ID" value="NZ_MWQY01000014.1"/>
</dbReference>
<proteinExistence type="inferred from homology"/>
<gene>
    <name evidence="3" type="ORF">B4O97_13420</name>
</gene>
<keyword evidence="4" id="KW-1185">Reference proteome</keyword>
<evidence type="ECO:0000313" key="3">
    <source>
        <dbReference type="EMBL" id="ORC34307.1"/>
    </source>
</evidence>
<dbReference type="GO" id="GO:0008483">
    <property type="term" value="F:transaminase activity"/>
    <property type="evidence" value="ECO:0007669"/>
    <property type="project" value="TreeGrafter"/>
</dbReference>
<dbReference type="GO" id="GO:0030170">
    <property type="term" value="F:pyridoxal phosphate binding"/>
    <property type="evidence" value="ECO:0007669"/>
    <property type="project" value="TreeGrafter"/>
</dbReference>
<dbReference type="GO" id="GO:0000271">
    <property type="term" value="P:polysaccharide biosynthetic process"/>
    <property type="evidence" value="ECO:0007669"/>
    <property type="project" value="TreeGrafter"/>
</dbReference>
<organism evidence="3 4">
    <name type="scientific">Marispirochaeta aestuarii</name>
    <dbReference type="NCBI Taxonomy" id="1963862"/>
    <lineage>
        <taxon>Bacteria</taxon>
        <taxon>Pseudomonadati</taxon>
        <taxon>Spirochaetota</taxon>
        <taxon>Spirochaetia</taxon>
        <taxon>Spirochaetales</taxon>
        <taxon>Spirochaetaceae</taxon>
        <taxon>Marispirochaeta</taxon>
    </lineage>
</organism>